<dbReference type="InterPro" id="IPR027951">
    <property type="entry name" value="Nepro_N"/>
</dbReference>
<dbReference type="GO" id="GO:0005634">
    <property type="term" value="C:nucleus"/>
    <property type="evidence" value="ECO:0007669"/>
    <property type="project" value="TreeGrafter"/>
</dbReference>
<name>A0A9Y6M7G6_9CICH</name>
<keyword evidence="2" id="KW-0812">Transmembrane</keyword>
<gene>
    <name evidence="5" type="primary">rmp64</name>
</gene>
<dbReference type="AlphaFoldDB" id="A0A9Y6M7G6"/>
<feature type="transmembrane region" description="Helical" evidence="2">
    <location>
        <begin position="164"/>
        <end position="193"/>
    </location>
</feature>
<dbReference type="Pfam" id="PF14780">
    <property type="entry name" value="NEPRO_N"/>
    <property type="match status" value="1"/>
</dbReference>
<feature type="region of interest" description="Disordered" evidence="1">
    <location>
        <begin position="422"/>
        <end position="441"/>
    </location>
</feature>
<evidence type="ECO:0000313" key="4">
    <source>
        <dbReference type="Proteomes" id="UP000695023"/>
    </source>
</evidence>
<dbReference type="CTD" id="25871"/>
<dbReference type="PANTHER" id="PTHR34761:SF1">
    <property type="entry name" value="NUCLEOLUS AND NEURAL PROGENITOR PROTEIN"/>
    <property type="match status" value="1"/>
</dbReference>
<keyword evidence="4" id="KW-1185">Reference proteome</keyword>
<organism evidence="4 5">
    <name type="scientific">Pundamilia nyererei</name>
    <dbReference type="NCBI Taxonomy" id="303518"/>
    <lineage>
        <taxon>Eukaryota</taxon>
        <taxon>Metazoa</taxon>
        <taxon>Chordata</taxon>
        <taxon>Craniata</taxon>
        <taxon>Vertebrata</taxon>
        <taxon>Euteleostomi</taxon>
        <taxon>Actinopterygii</taxon>
        <taxon>Neopterygii</taxon>
        <taxon>Teleostei</taxon>
        <taxon>Neoteleostei</taxon>
        <taxon>Acanthomorphata</taxon>
        <taxon>Ovalentaria</taxon>
        <taxon>Cichlomorphae</taxon>
        <taxon>Cichliformes</taxon>
        <taxon>Cichlidae</taxon>
        <taxon>African cichlids</taxon>
        <taxon>Pseudocrenilabrinae</taxon>
        <taxon>Haplochromini</taxon>
        <taxon>Pundamilia</taxon>
    </lineage>
</organism>
<sequence length="469" mass="53482">MAVELWNRVNVPFPSAVSAVRVPFTAQTAADVETLLTERENVLKLLRSEMLQTEVRLLYELLYVLNNSYRGNKTFKALKQVEQCVNRLKNMKLDAALQELSDLCPNRIQRQLSIKDGQCVVPSQPTLEWICLKVLGAARLTSCTLRRCSRAFTLAKQQMKWEEFVILNVVITSMLSRLWVIFRGVLLALSGLYRQLLELLRDVARVQPMPFLTDFSLPADLAQFLGPSDALLLTKPAAHSRARQEKKQAAKKLPAEAKKTCTQKRKLKEDLGVAVIRGVGLAADRKSFFKLCRTFTEGKSTPKQTSRADRRHEFQKQVREAASFSHLEIRVDEMIRWCKSQRMGKEKRLLTFLQLKCRQMKCLEAAGYNVQRKLQTFKKEACWASSPEGSAPKTLRSLASRRRVHGRIRFHTLRRFMMRGGVKRKEQAGRQTRARLSGDDLRSGTAREATCRSTVTHDDIDDIFASAGL</sequence>
<reference evidence="5" key="1">
    <citation type="submission" date="2025-08" db="UniProtKB">
        <authorList>
            <consortium name="RefSeq"/>
        </authorList>
    </citation>
    <scope>IDENTIFICATION</scope>
</reference>
<evidence type="ECO:0000259" key="3">
    <source>
        <dbReference type="Pfam" id="PF14780"/>
    </source>
</evidence>
<dbReference type="GO" id="GO:0045747">
    <property type="term" value="P:positive regulation of Notch signaling pathway"/>
    <property type="evidence" value="ECO:0007669"/>
    <property type="project" value="TreeGrafter"/>
</dbReference>
<feature type="domain" description="Nucleolus and neural progenitor protein-like N-terminal" evidence="3">
    <location>
        <begin position="6"/>
        <end position="197"/>
    </location>
</feature>
<keyword evidence="2" id="KW-0472">Membrane</keyword>
<dbReference type="Proteomes" id="UP000695023">
    <property type="component" value="Unplaced"/>
</dbReference>
<keyword evidence="2" id="KW-1133">Transmembrane helix</keyword>
<accession>A0A9Y6M7G6</accession>
<protein>
    <submittedName>
        <fullName evidence="5">Nucleolus and neural progenitor protein</fullName>
    </submittedName>
</protein>
<evidence type="ECO:0000256" key="2">
    <source>
        <dbReference type="SAM" id="Phobius"/>
    </source>
</evidence>
<proteinExistence type="predicted"/>
<evidence type="ECO:0000256" key="1">
    <source>
        <dbReference type="SAM" id="MobiDB-lite"/>
    </source>
</evidence>
<dbReference type="InterPro" id="IPR052835">
    <property type="entry name" value="Nepro"/>
</dbReference>
<evidence type="ECO:0000313" key="5">
    <source>
        <dbReference type="RefSeq" id="XP_013768960.1"/>
    </source>
</evidence>
<dbReference type="RefSeq" id="XP_013768960.1">
    <property type="nucleotide sequence ID" value="XM_013913506.1"/>
</dbReference>
<dbReference type="PANTHER" id="PTHR34761">
    <property type="entry name" value="NUCLEOLUS AND NEURAL PROGENITOR PROTEIN"/>
    <property type="match status" value="1"/>
</dbReference>